<reference evidence="3" key="1">
    <citation type="submission" date="2022-11" db="UniProtKB">
        <authorList>
            <consortium name="WormBaseParasite"/>
        </authorList>
    </citation>
    <scope>IDENTIFICATION</scope>
</reference>
<feature type="transmembrane region" description="Helical" evidence="1">
    <location>
        <begin position="21"/>
        <end position="47"/>
    </location>
</feature>
<protein>
    <submittedName>
        <fullName evidence="3">Uncharacterized protein</fullName>
    </submittedName>
</protein>
<organism evidence="2 3">
    <name type="scientific">Acrobeloides nanus</name>
    <dbReference type="NCBI Taxonomy" id="290746"/>
    <lineage>
        <taxon>Eukaryota</taxon>
        <taxon>Metazoa</taxon>
        <taxon>Ecdysozoa</taxon>
        <taxon>Nematoda</taxon>
        <taxon>Chromadorea</taxon>
        <taxon>Rhabditida</taxon>
        <taxon>Tylenchina</taxon>
        <taxon>Cephalobomorpha</taxon>
        <taxon>Cephaloboidea</taxon>
        <taxon>Cephalobidae</taxon>
        <taxon>Acrobeloides</taxon>
    </lineage>
</organism>
<evidence type="ECO:0000313" key="2">
    <source>
        <dbReference type="Proteomes" id="UP000887540"/>
    </source>
</evidence>
<accession>A0A914EEA2</accession>
<keyword evidence="2" id="KW-1185">Reference proteome</keyword>
<sequence>MDEPDYYERRQRVANKSRKRKIIFFIIGIALILLLIVGIILAVVLPLQKHQEAAQVVVPVNMTFLTIAPFLPYPPNLARKKRATEDSETCGNPCEPYRLLREVINKWKHFVEVDKTVQIRIWPYNGLPLDKSNYFTSIDDTQKALYNFFNSATPVAYPNQSLIVAAYNTDQQLSNKFQWNSLLLTSPSLADYGDDNATMYNDMQAAGILLNDIVTSDIHQLLVVGPQLDDNQMQYYGSTGASVKYNNVNHVDNNNFTINNNYNPSHNINYNNSTINNNYSPSHNINYNNFSGRTYINRSDYGLFSRPYIHRSDYGLFSRLYISRSDYGLFSRLYINRSDYGLFSRLYINRSDYGLFSR</sequence>
<name>A0A914EEA2_9BILA</name>
<evidence type="ECO:0000256" key="1">
    <source>
        <dbReference type="SAM" id="Phobius"/>
    </source>
</evidence>
<keyword evidence="1" id="KW-0472">Membrane</keyword>
<dbReference type="Proteomes" id="UP000887540">
    <property type="component" value="Unplaced"/>
</dbReference>
<proteinExistence type="predicted"/>
<keyword evidence="1" id="KW-0812">Transmembrane</keyword>
<keyword evidence="1" id="KW-1133">Transmembrane helix</keyword>
<dbReference type="AlphaFoldDB" id="A0A914EEA2"/>
<dbReference type="WBParaSite" id="ACRNAN_scaffold7453.g10430.t1">
    <property type="protein sequence ID" value="ACRNAN_scaffold7453.g10430.t1"/>
    <property type="gene ID" value="ACRNAN_scaffold7453.g10430"/>
</dbReference>
<evidence type="ECO:0000313" key="3">
    <source>
        <dbReference type="WBParaSite" id="ACRNAN_scaffold7453.g10430.t1"/>
    </source>
</evidence>